<dbReference type="Gene3D" id="3.90.70.10">
    <property type="entry name" value="Cysteine proteinases"/>
    <property type="match status" value="1"/>
</dbReference>
<accession>A0A7S2RCU4</accession>
<feature type="compositionally biased region" description="Acidic residues" evidence="4">
    <location>
        <begin position="2223"/>
        <end position="2234"/>
    </location>
</feature>
<organism evidence="6">
    <name type="scientific">Mucochytrium quahogii</name>
    <dbReference type="NCBI Taxonomy" id="96639"/>
    <lineage>
        <taxon>Eukaryota</taxon>
        <taxon>Sar</taxon>
        <taxon>Stramenopiles</taxon>
        <taxon>Bigyra</taxon>
        <taxon>Labyrinthulomycetes</taxon>
        <taxon>Thraustochytrida</taxon>
        <taxon>Thraustochytriidae</taxon>
        <taxon>Mucochytrium</taxon>
    </lineage>
</organism>
<dbReference type="GO" id="GO:0005829">
    <property type="term" value="C:cytosol"/>
    <property type="evidence" value="ECO:0007669"/>
    <property type="project" value="TreeGrafter"/>
</dbReference>
<feature type="compositionally biased region" description="Gly residues" evidence="4">
    <location>
        <begin position="812"/>
        <end position="829"/>
    </location>
</feature>
<dbReference type="InterPro" id="IPR056850">
    <property type="entry name" value="ARM_UBP34_24_USP9X_Y"/>
</dbReference>
<dbReference type="GO" id="GO:0016579">
    <property type="term" value="P:protein deubiquitination"/>
    <property type="evidence" value="ECO:0007669"/>
    <property type="project" value="InterPro"/>
</dbReference>
<feature type="region of interest" description="Disordered" evidence="4">
    <location>
        <begin position="3111"/>
        <end position="3196"/>
    </location>
</feature>
<feature type="region of interest" description="Disordered" evidence="4">
    <location>
        <begin position="310"/>
        <end position="329"/>
    </location>
</feature>
<keyword evidence="3" id="KW-0378">Hydrolase</keyword>
<dbReference type="Pfam" id="PF25010">
    <property type="entry name" value="ARM_UBP24_USP9X-Y"/>
    <property type="match status" value="2"/>
</dbReference>
<feature type="compositionally biased region" description="Basic and acidic residues" evidence="4">
    <location>
        <begin position="3158"/>
        <end position="3173"/>
    </location>
</feature>
<dbReference type="EMBL" id="HBHK01003313">
    <property type="protein sequence ID" value="CAD9667149.1"/>
    <property type="molecule type" value="Transcribed_RNA"/>
</dbReference>
<keyword evidence="2" id="KW-0833">Ubl conjugation pathway</keyword>
<sequence>MGISSEDRKGNMSQFTKEPALLEKLLSVSKMFAQQQRVVYADSGTAFNIAVEYIDTPEVQEFVNKCFDGVVTIFLDQRASCVRTNLLHNFDLVLIGSCKIILWDLKVNYCTRYLDTLRRLVCNDHTYYTSPDTVDSHSTEMSAKAILAQSRGPKTRRKIIEMFEADGGFDMLQDMLSGKVRVCSEVLTEEKEKKQDVESKLSGEQVRLLLQPFVYSRDIIGNARAVTACHLAIAAVECMDEDMLKVQRSIELTKLHRLLKLVLVNDEKLKEFLRSLSLKTFASKAFQLRKLGLDLMCKLVGESQQQFQQSTPYSSLSSPGIEDELASPDNQDLVVSESSTMTKWLVDNEVLEKLFASTESVHPALVGRSKKLLEFLAHADAVQEKHIDQMFKSCVGHHDSVRGAVQTLLAELAVDTQVKPNSASHILECAQRLVSHHRSDMIFFVDKLFGTSSNGYQRQLLHCSPVVLRALLDLLWCLLETSPDLSDPNRSKLVDYFVDILRLPNGRILRARYIVTYIEILQTSCSSSLQTGGDNEAVKIFTAYEALQKVISLFDVVSMTTSIGGPNNGTMTPPRRTAGSKDSTYDFYEGDLRVGYEEEDDDFRSAIESVTPEDEVSLIVNITTNSSNGRVTKSMRTQSELIIELQSRYKILELVVEETKAHRDRSGKTYRTNRESMLIHMQTLQCRLDFLQFCVSRSPLMLSFDLVHQLWEALDQPVEREVCMVWLRQVAVVDIGLRPGLSPEVTRQVFQKLLCGDMDFKQLSEPGFKCFSAFFLDVNRAEDILEGEVFGAFTSSASTSSSILNTHAAGSRGAGSPGSGNGEQQGGGESENTSPGSSEQERKQVRKKKNRTSFFTDFFPSIRSTWSGGSRGKTKNENVSGSNSNRSSQDPLGAPTSPNEITSPSSGTIGGGANGGKLSGFSRNQDVTAVGDTRVMLVKRPDVVGIDTLWRIVESAPPETASRAMNLLLQVQCRIEGLGDSYRQQQDRDVFQADLDGKEGEPGNSLELSGLQRRIEFLDRTFDFLEHSVHGKDSQNASDKVQRCIRLITFYLQSFPQSAKVTPHAPPKGVEIELTVHHDRLLLFSKLDIGKLLQVAVPARSSTTTRRAQTGSRFLSGIILDYIEDDEGKHVIWFIDGRTVTRNMSSLQSQVISVKTSENSYQMQPRSHFTDGQVPFQAVSGVEMPEEVVEARGAYKPLILRVKDRFTLGTLHRMILDAVVTNHNREICPLTLRTISLSAQIHHQNVQQNEYHTQAGDYAHERFLIGAQHPLHELLPEASKAAKVEKTPLSKLVHHVLNLDVDTNSEADSPLAVVEDESELPSVLITAKDSKYSRALMALLDNQHISDVTRIELWDLLLALPTDQSLLSHLETEYESINWDEELRSESTCMLRAVYVLMVVNSLLGNEPRSGTRQQMGNSSSVVWRSSFIKTGGFQDVCQLLGTVLSDKISEPVVGNWFMYWQRSIALPVIIKIVHFCVRGSIELQDSTAQAPTSSDNDKNTVGIVELLRRSDKDYRLGEYEFSPASKKSISKDTDLKLLASNLSKLIVVAHRVTCSQSGAAVSDDDEQRRSEFDEFGEDDDDDDDDDSSQAFDDDEDDEDSIVRRRHDATRSGETDGVTPAMDEKDEAMLQVLIDGIRTACMIANHDSTMGEAFLSSQVATLKTGRLLGANTITDVFVLSRFAVVREMMCDLLRGLCANSKEECAFVQALVLDTLSRIPRNCRTCDDFFSFVRLQILNKKFTDPKFGDIVTARLIHYPPLSKRQLRREARLMGQFSVHLRNVVFKPRAGAQETRPSPNQDSPQYKAACNVTLSLIDDTLIGYLELMELIFRENPRMCDNFKLCEPLLKCLFNRFLMAVPDASNKRVTAIASLPDTRTRAFSLLKVMCECSEINLKWICEECTKFVNETPIPITRAGRLDWSFKPTDFRKSPTGFVGLMNQGATCYQNSVLQQLFMAPKLRNWIQCAQGALPLLATSPPSSDTLGDVESNEDEESSILCAFDGVKDNQKNRLLRALQYTLTFLKDSEKRFFNPGAFVGESATLKLMDGHLSQNDAIEFYSRLVDYLEDVSQGHSQCAKLQEMLYVRTCTINVRNCDGKHRTESEVGTPFLTLNVRSGMAGPTLHSLDAALESWFKSEKLSGLECEVCNLNNKDQRFDADQIKCFSKLPPVLVVQLQRFDFDYEIMQPTKLNHRVSFEHRIDLYRFTREAVMQKFEGDQVSKDGGEEEEEFEDEGSDSGNGTPSQPPTPGEKVNSVYELRGVVVHQGSGANFGHYYSFIQDRRSGNWFRFDDERVTPFDIRNLEEECFGGSIGEGGENQSSWNPNNPGGVGHGKFKQFGNIAKDNNAYLLLYELVESPTNSAEKTVVPTMIPQISSYTCLSIGLLSKLYVVLSRSVRKARLSLNAKRRIEQIEDEVNKDNQRTLRHALVMVSPFMDFILSLLMSTRSRSDMDPNVYGLVTRMGIIVATKATIRVSSQKPRLRVWDETIGEMLMLCSIRYPRVICWLLGHLCTGATRDETLEPLLLSCPEKGAREFLLSLTIKTITHAVDICNADDADRGIRGQFSEAVVKFVEAMVDMLPEGVVNCRFMSPYFEVWKVLCKPAMLRNLMYEYDIVTYLLKLYIENDPLREASSSTGLNSRSRCGSLDMNQSANQGGNVDADFGVLVDAISTLIIGKSTQDAYDRDVRSDMYYDEVLSDSDGEDSCDDFEMDGVFAESEDEIEDTFMNLFLQLGQEYPTLRYSRGYPLQGVNSNNEAKAELINDVVALQMARRTPGPGALLLAFKCKKSSSLSKTMIQELVPSLNQYSRLMNCSDLPPASIKVRIKQICHALRAIASVEDGYSADRAKMIVEEGLNACISCHKEVNDIVSRREYQRSSRYPPNMYVDTESDDLYECQVYTLYSLAKILSQLYISSAHCRIWMRKYSSHWVNWLPEWLDRHSYDRCLGGNLNVFTRRRAKGNAVRLVCCVAQMIDPEIRIRLVEPQKVSIEVAGSGLSECNGIYSFDGYFKAGESQQIDTITPKFVKILNGRVLNVYRCLIKDKQYTWYISELSLKPGTNNDVDFYNSPRDNPSSMPPESGWVQCGKGVKPGPAYVRIVQEPFLPDFDPCMYMRTGPGTRRAVSPPPSAGSSSPTVGTPMHDSSPAPCPPMDLQACEDDDTDSVRVNDEIDNDRNADNELSDDEYDMNDEDEDSDDNAFN</sequence>
<dbReference type="PANTHER" id="PTHR24006">
    <property type="entry name" value="UBIQUITIN CARBOXYL-TERMINAL HYDROLASE"/>
    <property type="match status" value="1"/>
</dbReference>
<protein>
    <recommendedName>
        <fullName evidence="5">USP domain-containing protein</fullName>
    </recommendedName>
</protein>
<dbReference type="Pfam" id="PF00443">
    <property type="entry name" value="UCH"/>
    <property type="match status" value="1"/>
</dbReference>
<dbReference type="EMBL" id="HBHK01003315">
    <property type="protein sequence ID" value="CAD9667153.1"/>
    <property type="molecule type" value="Transcribed_RNA"/>
</dbReference>
<feature type="compositionally biased region" description="Acidic residues" evidence="4">
    <location>
        <begin position="1574"/>
        <end position="1600"/>
    </location>
</feature>
<feature type="domain" description="USP" evidence="5">
    <location>
        <begin position="1935"/>
        <end position="2353"/>
    </location>
</feature>
<evidence type="ECO:0000313" key="6">
    <source>
        <dbReference type="EMBL" id="CAD9667149.1"/>
    </source>
</evidence>
<feature type="region of interest" description="Disordered" evidence="4">
    <location>
        <begin position="2214"/>
        <end position="2251"/>
    </location>
</feature>
<dbReference type="InterPro" id="IPR038765">
    <property type="entry name" value="Papain-like_cys_pep_sf"/>
</dbReference>
<evidence type="ECO:0000256" key="3">
    <source>
        <dbReference type="ARBA" id="ARBA00022801"/>
    </source>
</evidence>
<evidence type="ECO:0000259" key="5">
    <source>
        <dbReference type="PROSITE" id="PS50235"/>
    </source>
</evidence>
<feature type="region of interest" description="Disordered" evidence="4">
    <location>
        <begin position="865"/>
        <end position="922"/>
    </location>
</feature>
<evidence type="ECO:0000256" key="4">
    <source>
        <dbReference type="SAM" id="MobiDB-lite"/>
    </source>
</evidence>
<dbReference type="PANTHER" id="PTHR24006:SF827">
    <property type="entry name" value="UBIQUITIN CARBOXYL-TERMINAL HYDROLASE 34"/>
    <property type="match status" value="1"/>
</dbReference>
<evidence type="ECO:0000313" key="7">
    <source>
        <dbReference type="EMBL" id="CAD9667153.1"/>
    </source>
</evidence>
<dbReference type="InterPro" id="IPR050164">
    <property type="entry name" value="Peptidase_C19"/>
</dbReference>
<proteinExistence type="predicted"/>
<dbReference type="GO" id="GO:0006508">
    <property type="term" value="P:proteolysis"/>
    <property type="evidence" value="ECO:0007669"/>
    <property type="project" value="UniProtKB-KW"/>
</dbReference>
<evidence type="ECO:0000256" key="1">
    <source>
        <dbReference type="ARBA" id="ARBA00022670"/>
    </source>
</evidence>
<dbReference type="PROSITE" id="PS00973">
    <property type="entry name" value="USP_2"/>
    <property type="match status" value="1"/>
</dbReference>
<feature type="compositionally biased region" description="Polar residues" evidence="4">
    <location>
        <begin position="877"/>
        <end position="900"/>
    </location>
</feature>
<dbReference type="InterPro" id="IPR001394">
    <property type="entry name" value="Peptidase_C19_UCH"/>
</dbReference>
<feature type="region of interest" description="Disordered" evidence="4">
    <location>
        <begin position="806"/>
        <end position="850"/>
    </location>
</feature>
<dbReference type="GO" id="GO:0004843">
    <property type="term" value="F:cysteine-type deubiquitinase activity"/>
    <property type="evidence" value="ECO:0007669"/>
    <property type="project" value="InterPro"/>
</dbReference>
<gene>
    <name evidence="6" type="ORF">QSP1433_LOCUS1979</name>
    <name evidence="7" type="ORF">QSP1433_LOCUS1981</name>
</gene>
<feature type="compositionally biased region" description="Gly residues" evidence="4">
    <location>
        <begin position="908"/>
        <end position="918"/>
    </location>
</feature>
<dbReference type="SUPFAM" id="SSF54001">
    <property type="entry name" value="Cysteine proteinases"/>
    <property type="match status" value="1"/>
</dbReference>
<evidence type="ECO:0000256" key="2">
    <source>
        <dbReference type="ARBA" id="ARBA00022786"/>
    </source>
</evidence>
<dbReference type="InterPro" id="IPR028889">
    <property type="entry name" value="USP"/>
</dbReference>
<dbReference type="PROSITE" id="PS50235">
    <property type="entry name" value="USP_3"/>
    <property type="match status" value="1"/>
</dbReference>
<keyword evidence="1" id="KW-0645">Protease</keyword>
<feature type="compositionally biased region" description="Low complexity" evidence="4">
    <location>
        <begin position="3125"/>
        <end position="3135"/>
    </location>
</feature>
<reference evidence="6" key="1">
    <citation type="submission" date="2021-01" db="EMBL/GenBank/DDBJ databases">
        <authorList>
            <person name="Corre E."/>
            <person name="Pelletier E."/>
            <person name="Niang G."/>
            <person name="Scheremetjew M."/>
            <person name="Finn R."/>
            <person name="Kale V."/>
            <person name="Holt S."/>
            <person name="Cochrane G."/>
            <person name="Meng A."/>
            <person name="Brown T."/>
            <person name="Cohen L."/>
        </authorList>
    </citation>
    <scope>NUCLEOTIDE SEQUENCE</scope>
    <source>
        <strain evidence="6">NY070348D</strain>
    </source>
</reference>
<feature type="region of interest" description="Disordered" evidence="4">
    <location>
        <begin position="1558"/>
        <end position="1624"/>
    </location>
</feature>
<dbReference type="GO" id="GO:0005634">
    <property type="term" value="C:nucleus"/>
    <property type="evidence" value="ECO:0007669"/>
    <property type="project" value="TreeGrafter"/>
</dbReference>
<feature type="compositionally biased region" description="Acidic residues" evidence="4">
    <location>
        <begin position="3175"/>
        <end position="3196"/>
    </location>
</feature>
<dbReference type="InterPro" id="IPR018200">
    <property type="entry name" value="USP_CS"/>
</dbReference>
<name>A0A7S2RCU4_9STRA</name>